<sequence>MAPLPRRLCSDRAAVPSSISVAFTCVGGSRQDVPQIALSLLDIVATQRGGKQWCRSTPKYPTMIRSIIHKYCKNHTIKMFGSPKAKPKAFSSEHLKHITKSRKT</sequence>
<evidence type="ECO:0000313" key="2">
    <source>
        <dbReference type="EMBL" id="KAF7279613.1"/>
    </source>
</evidence>
<evidence type="ECO:0000313" key="3">
    <source>
        <dbReference type="Proteomes" id="UP000625711"/>
    </source>
</evidence>
<protein>
    <submittedName>
        <fullName evidence="2">Uncharacterized protein</fullName>
    </submittedName>
</protein>
<reference evidence="2" key="1">
    <citation type="submission" date="2020-08" db="EMBL/GenBank/DDBJ databases">
        <title>Genome sequencing and assembly of the red palm weevil Rhynchophorus ferrugineus.</title>
        <authorList>
            <person name="Dias G.B."/>
            <person name="Bergman C.M."/>
            <person name="Manee M."/>
        </authorList>
    </citation>
    <scope>NUCLEOTIDE SEQUENCE</scope>
    <source>
        <strain evidence="2">AA-2017</strain>
        <tissue evidence="2">Whole larva</tissue>
    </source>
</reference>
<organism evidence="2 3">
    <name type="scientific">Rhynchophorus ferrugineus</name>
    <name type="common">Red palm weevil</name>
    <name type="synonym">Curculio ferrugineus</name>
    <dbReference type="NCBI Taxonomy" id="354439"/>
    <lineage>
        <taxon>Eukaryota</taxon>
        <taxon>Metazoa</taxon>
        <taxon>Ecdysozoa</taxon>
        <taxon>Arthropoda</taxon>
        <taxon>Hexapoda</taxon>
        <taxon>Insecta</taxon>
        <taxon>Pterygota</taxon>
        <taxon>Neoptera</taxon>
        <taxon>Endopterygota</taxon>
        <taxon>Coleoptera</taxon>
        <taxon>Polyphaga</taxon>
        <taxon>Cucujiformia</taxon>
        <taxon>Curculionidae</taxon>
        <taxon>Dryophthorinae</taxon>
        <taxon>Rhynchophorus</taxon>
    </lineage>
</organism>
<keyword evidence="3" id="KW-1185">Reference proteome</keyword>
<dbReference type="AlphaFoldDB" id="A0A834MDC3"/>
<comment type="caution">
    <text evidence="2">The sequence shown here is derived from an EMBL/GenBank/DDBJ whole genome shotgun (WGS) entry which is preliminary data.</text>
</comment>
<evidence type="ECO:0000256" key="1">
    <source>
        <dbReference type="SAM" id="MobiDB-lite"/>
    </source>
</evidence>
<gene>
    <name evidence="2" type="ORF">GWI33_007007</name>
</gene>
<dbReference type="EMBL" id="JAACXV010000354">
    <property type="protein sequence ID" value="KAF7279613.1"/>
    <property type="molecule type" value="Genomic_DNA"/>
</dbReference>
<proteinExistence type="predicted"/>
<feature type="region of interest" description="Disordered" evidence="1">
    <location>
        <begin position="83"/>
        <end position="104"/>
    </location>
</feature>
<name>A0A834MDC3_RHYFE</name>
<dbReference type="Proteomes" id="UP000625711">
    <property type="component" value="Unassembled WGS sequence"/>
</dbReference>
<accession>A0A834MDC3</accession>